<dbReference type="AlphaFoldDB" id="A0A2K9EHI2"/>
<dbReference type="RefSeq" id="WP_101300727.1">
    <property type="nucleotide sequence ID" value="NZ_CP025197.1"/>
</dbReference>
<keyword evidence="3" id="KW-1185">Reference proteome</keyword>
<dbReference type="KEGG" id="hsc:HVS_07440"/>
<dbReference type="OrthoDB" id="1708226at2"/>
<evidence type="ECO:0000313" key="4">
    <source>
        <dbReference type="Proteomes" id="UP000239720"/>
    </source>
</evidence>
<organism evidence="1 3">
    <name type="scientific">Acetivibrio saccincola</name>
    <dbReference type="NCBI Taxonomy" id="1677857"/>
    <lineage>
        <taxon>Bacteria</taxon>
        <taxon>Bacillati</taxon>
        <taxon>Bacillota</taxon>
        <taxon>Clostridia</taxon>
        <taxon>Eubacteriales</taxon>
        <taxon>Oscillospiraceae</taxon>
        <taxon>Acetivibrio</taxon>
    </lineage>
</organism>
<proteinExistence type="predicted"/>
<evidence type="ECO:0000313" key="1">
    <source>
        <dbReference type="EMBL" id="AUG57403.1"/>
    </source>
</evidence>
<protein>
    <submittedName>
        <fullName evidence="1">Uncharacterized protein</fullName>
    </submittedName>
</protein>
<dbReference type="EMBL" id="CP025197">
    <property type="protein sequence ID" value="AUG57403.1"/>
    <property type="molecule type" value="Genomic_DNA"/>
</dbReference>
<reference evidence="2 4" key="2">
    <citation type="journal article" date="2018" name="Syst. Appl. Microbiol.">
        <title>Characterization and high-quality draft genome sequence of Herbivorax saccincola A7, an anaerobic, alkaliphilic, thermophilic, cellulolytic, and xylanolytic bacterium.</title>
        <authorList>
            <person name="Aikawa S."/>
            <person name="Baramee S."/>
            <person name="Sermsathanaswadi J."/>
            <person name="Thianheng P."/>
            <person name="Tachaapaikoon C."/>
            <person name="Shikata A."/>
            <person name="Waeonukul R."/>
            <person name="Pason P."/>
            <person name="Ratanakhanokchai K."/>
            <person name="Kosugi A."/>
        </authorList>
    </citation>
    <scope>NUCLEOTIDE SEQUENCE [LARGE SCALE GENOMIC DNA]</scope>
    <source>
        <strain evidence="2 4">A7</strain>
    </source>
</reference>
<name>A0A2K9EHI2_9FIRM</name>
<reference evidence="1 3" key="1">
    <citation type="submission" date="2017-12" db="EMBL/GenBank/DDBJ databases">
        <title>Complete genome sequence of Herbivorax saccincola GGR1, a novel Cellulosome-producing hydrolytic bacterium in a thermophilic biogas plant, established by Illumina and Nanopore MinION sequencing.</title>
        <authorList>
            <person name="Pechtl A."/>
            <person name="Ruckert C."/>
            <person name="Koeck D.E."/>
            <person name="Maus I."/>
            <person name="Winkler A."/>
            <person name="Kalinowski J."/>
            <person name="Puhler A."/>
            <person name="Schwarz W.W."/>
            <person name="Zverlov V.V."/>
            <person name="Schluter A."/>
            <person name="Liebl W."/>
        </authorList>
    </citation>
    <scope>NUCLEOTIDE SEQUENCE [LARGE SCALE GENOMIC DNA]</scope>
    <source>
        <strain evidence="1">GGR1</strain>
        <strain evidence="3">SR1</strain>
    </source>
</reference>
<evidence type="ECO:0000313" key="3">
    <source>
        <dbReference type="Proteomes" id="UP000233534"/>
    </source>
</evidence>
<accession>A0A2K9EHI2</accession>
<dbReference type="Proteomes" id="UP000239720">
    <property type="component" value="Unassembled WGS sequence"/>
</dbReference>
<gene>
    <name evidence="2" type="ORF">B9R14_11600</name>
    <name evidence="1" type="ORF">HVS_07440</name>
</gene>
<dbReference type="Proteomes" id="UP000233534">
    <property type="component" value="Chromosome"/>
</dbReference>
<sequence>MSSERGPRIEAGQILNPSCFPPPNELVCIQVPKVFDQVALRDCITRTVVLKKGGDVCHPSFTFEGATDFTIVEVKVISKTDSLTKPGYKKLKLFVKIRYTIHYSDGSEQLEQVDEAAFNLTVNEIYCPNCISQSGSAKTCDNFWDDGRKKKKREAEGSIIKVEALAEAFNDMLNQATGMLTIDIGVFFIVKCECVVQLLIPSYGYCPVPPEQNVTHSQNCKTFVDRKKTPFPTRFFPEQKWNPLDQKREYSED</sequence>
<dbReference type="EMBL" id="NEMB01000003">
    <property type="protein sequence ID" value="PQQ67329.1"/>
    <property type="molecule type" value="Genomic_DNA"/>
</dbReference>
<evidence type="ECO:0000313" key="2">
    <source>
        <dbReference type="EMBL" id="PQQ67329.1"/>
    </source>
</evidence>